<organism evidence="6 7">
    <name type="scientific">Jaapia argillacea MUCL 33604</name>
    <dbReference type="NCBI Taxonomy" id="933084"/>
    <lineage>
        <taxon>Eukaryota</taxon>
        <taxon>Fungi</taxon>
        <taxon>Dikarya</taxon>
        <taxon>Basidiomycota</taxon>
        <taxon>Agaricomycotina</taxon>
        <taxon>Agaricomycetes</taxon>
        <taxon>Agaricomycetidae</taxon>
        <taxon>Jaapiales</taxon>
        <taxon>Jaapiaceae</taxon>
        <taxon>Jaapia</taxon>
    </lineage>
</organism>
<dbReference type="GO" id="GO:0016787">
    <property type="term" value="F:hydrolase activity"/>
    <property type="evidence" value="ECO:0007669"/>
    <property type="project" value="UniProtKB-KW"/>
</dbReference>
<dbReference type="InterPro" id="IPR033140">
    <property type="entry name" value="Lipase_GDXG_put_SER_AS"/>
</dbReference>
<comment type="similarity">
    <text evidence="1">Belongs to the 'GDXG' lipolytic enzyme family.</text>
</comment>
<feature type="compositionally biased region" description="Basic and acidic residues" evidence="4">
    <location>
        <begin position="336"/>
        <end position="361"/>
    </location>
</feature>
<reference evidence="7" key="1">
    <citation type="journal article" date="2014" name="Proc. Natl. Acad. Sci. U.S.A.">
        <title>Extensive sampling of basidiomycete genomes demonstrates inadequacy of the white-rot/brown-rot paradigm for wood decay fungi.</title>
        <authorList>
            <person name="Riley R."/>
            <person name="Salamov A.A."/>
            <person name="Brown D.W."/>
            <person name="Nagy L.G."/>
            <person name="Floudas D."/>
            <person name="Held B.W."/>
            <person name="Levasseur A."/>
            <person name="Lombard V."/>
            <person name="Morin E."/>
            <person name="Otillar R."/>
            <person name="Lindquist E.A."/>
            <person name="Sun H."/>
            <person name="LaButti K.M."/>
            <person name="Schmutz J."/>
            <person name="Jabbour D."/>
            <person name="Luo H."/>
            <person name="Baker S.E."/>
            <person name="Pisabarro A.G."/>
            <person name="Walton J.D."/>
            <person name="Blanchette R.A."/>
            <person name="Henrissat B."/>
            <person name="Martin F."/>
            <person name="Cullen D."/>
            <person name="Hibbett D.S."/>
            <person name="Grigoriev I.V."/>
        </authorList>
    </citation>
    <scope>NUCLEOTIDE SEQUENCE [LARGE SCALE GENOMIC DNA]</scope>
    <source>
        <strain evidence="7">MUCL 33604</strain>
    </source>
</reference>
<feature type="compositionally biased region" description="Basic and acidic residues" evidence="4">
    <location>
        <begin position="432"/>
        <end position="449"/>
    </location>
</feature>
<name>A0A067QDR6_9AGAM</name>
<dbReference type="InterPro" id="IPR013094">
    <property type="entry name" value="AB_hydrolase_3"/>
</dbReference>
<feature type="region of interest" description="Disordered" evidence="4">
    <location>
        <begin position="317"/>
        <end position="453"/>
    </location>
</feature>
<evidence type="ECO:0000256" key="4">
    <source>
        <dbReference type="SAM" id="MobiDB-lite"/>
    </source>
</evidence>
<feature type="region of interest" description="Disordered" evidence="4">
    <location>
        <begin position="788"/>
        <end position="825"/>
    </location>
</feature>
<keyword evidence="7" id="KW-1185">Reference proteome</keyword>
<evidence type="ECO:0000259" key="5">
    <source>
        <dbReference type="Pfam" id="PF07859"/>
    </source>
</evidence>
<dbReference type="AlphaFoldDB" id="A0A067QDR6"/>
<protein>
    <recommendedName>
        <fullName evidence="5">Alpha/beta hydrolase fold-3 domain-containing protein</fullName>
    </recommendedName>
</protein>
<evidence type="ECO:0000256" key="3">
    <source>
        <dbReference type="PROSITE-ProRule" id="PRU10038"/>
    </source>
</evidence>
<proteinExistence type="inferred from homology"/>
<sequence>MPVTTLSAAVHITPVVFKTFYRHSKRKGRKFKDGVEEEVATDDILFDESFHIVKAFIQLGTRNTVESLQKFTNTHVPSPPWAAVAPVSVPLASCNEAADVLIRWFGDEELKTVVGGSRWWQVRGLDGIDAEWITEKDYLSEEYRKPDIGRKLSEAEKTLLKMENLETVMFYVHGGGYFWGSINTHRYQIIRYARKMKGRAFAVNYRKAPQYPWPCPLHDVVAAYLYLIHPPKEALHKPVDPAKIVFAGDSAGAAICLSTLTLLRDMDLPLPAGAVLISPWVDLTHSFPSVMSNTPTDIIPPHGFLAKPSTLWPLDPLPPPGGRVTTTTTNPPPKPGHADILKPKDPEAEMMEREKGVEKDVQPQAVMLDGGDNHVDGFPASGHDAGNGAAYDDNFSGAQEKTQPDGTPCGSSRSQSPGIQKVEGDTSEPPDQDDRSGHSYDTEFWEPKPPKVLMQDSADRPLELRSQIQLYATNEQLTHPLVSPVLQGSLGNLCPLYILAGDGEVLRDEVIYTAHRAAHPAEFPTRKGVLKEGRRQQENAEKYRTPTKVHLQVFDGMCHVLTVFTFTDAAKYAYRSIAQFAKHVTEHSEEHLARNPFPELHRPLTSLSLEEEEMYDSGRRRRRSNGKPAQSENAPMRRPTVDSPREVGLYQENQDMANAEVREHLTDKLRGSAAVSENSTSSNQHQERDVPNILMIRERIDIYGKARPMEPKEEMDVLKIRPNEVGIIKEAPCRRWAEGQAEWDQQFARAARKAIRKKLQNEAIATRLLVNARDQGLRVVGDGSITRVPSRNSNASAISPSDGKIQGDRRWGPLDLEGESPPPSAICKRRDTVEALALLRKSIYHTAPATHKMVPKLKAADAVRAAFDPNDDPVRAPRQSVSEQQVKSHLLPIHGLSMWSAIVSYFMRKSSKKAADGTRRVLSTAKGHDNSPSSSS</sequence>
<evidence type="ECO:0000256" key="1">
    <source>
        <dbReference type="ARBA" id="ARBA00010515"/>
    </source>
</evidence>
<dbReference type="InterPro" id="IPR029058">
    <property type="entry name" value="AB_hydrolase_fold"/>
</dbReference>
<dbReference type="InterPro" id="IPR002168">
    <property type="entry name" value="Lipase_GDXG_HIS_AS"/>
</dbReference>
<dbReference type="InterPro" id="IPR050300">
    <property type="entry name" value="GDXG_lipolytic_enzyme"/>
</dbReference>
<dbReference type="InParanoid" id="A0A067QDR6"/>
<feature type="compositionally biased region" description="Polar residues" evidence="4">
    <location>
        <begin position="788"/>
        <end position="799"/>
    </location>
</feature>
<dbReference type="PANTHER" id="PTHR48081">
    <property type="entry name" value="AB HYDROLASE SUPERFAMILY PROTEIN C4A8.06C"/>
    <property type="match status" value="1"/>
</dbReference>
<evidence type="ECO:0000313" key="7">
    <source>
        <dbReference type="Proteomes" id="UP000027265"/>
    </source>
</evidence>
<dbReference type="HOGENOM" id="CLU_004893_1_0_1"/>
<keyword evidence="2" id="KW-0378">Hydrolase</keyword>
<dbReference type="EMBL" id="KL197709">
    <property type="protein sequence ID" value="KDQ64305.1"/>
    <property type="molecule type" value="Genomic_DNA"/>
</dbReference>
<dbReference type="PROSITE" id="PS01174">
    <property type="entry name" value="LIPASE_GDXG_SER"/>
    <property type="match status" value="1"/>
</dbReference>
<feature type="region of interest" description="Disordered" evidence="4">
    <location>
        <begin position="590"/>
        <end position="645"/>
    </location>
</feature>
<feature type="domain" description="Alpha/beta hydrolase fold-3" evidence="5">
    <location>
        <begin position="169"/>
        <end position="290"/>
    </location>
</feature>
<feature type="region of interest" description="Disordered" evidence="4">
    <location>
        <begin position="916"/>
        <end position="936"/>
    </location>
</feature>
<dbReference type="SUPFAM" id="SSF53474">
    <property type="entry name" value="alpha/beta-Hydrolases"/>
    <property type="match status" value="1"/>
</dbReference>
<evidence type="ECO:0000256" key="2">
    <source>
        <dbReference type="ARBA" id="ARBA00022801"/>
    </source>
</evidence>
<evidence type="ECO:0000313" key="6">
    <source>
        <dbReference type="EMBL" id="KDQ64305.1"/>
    </source>
</evidence>
<dbReference type="Proteomes" id="UP000027265">
    <property type="component" value="Unassembled WGS sequence"/>
</dbReference>
<dbReference type="PANTHER" id="PTHR48081:SF5">
    <property type="entry name" value="ALPHA_BETA HYDROLASE FOLD-3 DOMAIN-CONTAINING PROTEIN"/>
    <property type="match status" value="1"/>
</dbReference>
<gene>
    <name evidence="6" type="ORF">JAAARDRAFT_64179</name>
</gene>
<dbReference type="OrthoDB" id="1662883at2759"/>
<feature type="active site" evidence="3">
    <location>
        <position position="250"/>
    </location>
</feature>
<feature type="compositionally biased region" description="Polar residues" evidence="4">
    <location>
        <begin position="396"/>
        <end position="418"/>
    </location>
</feature>
<dbReference type="Pfam" id="PF07859">
    <property type="entry name" value="Abhydrolase_3"/>
    <property type="match status" value="1"/>
</dbReference>
<dbReference type="STRING" id="933084.A0A067QDR6"/>
<accession>A0A067QDR6</accession>
<dbReference type="PROSITE" id="PS01173">
    <property type="entry name" value="LIPASE_GDXG_HIS"/>
    <property type="match status" value="1"/>
</dbReference>
<dbReference type="Gene3D" id="3.40.50.1820">
    <property type="entry name" value="alpha/beta hydrolase"/>
    <property type="match status" value="2"/>
</dbReference>